<evidence type="ECO:0000256" key="3">
    <source>
        <dbReference type="ARBA" id="ARBA00022741"/>
    </source>
</evidence>
<dbReference type="PRINTS" id="PR01042">
    <property type="entry name" value="TRNASYNTHASP"/>
</dbReference>
<dbReference type="NCBIfam" id="NF001750">
    <property type="entry name" value="PRK00476.1"/>
    <property type="match status" value="1"/>
</dbReference>
<feature type="binding site" evidence="7">
    <location>
        <begin position="231"/>
        <end position="233"/>
    </location>
    <ligand>
        <name>ATP</name>
        <dbReference type="ChEBI" id="CHEBI:30616"/>
    </ligand>
</feature>
<dbReference type="InterPro" id="IPR002312">
    <property type="entry name" value="Asp/Asn-tRNA-synth_IIb"/>
</dbReference>
<dbReference type="Gene3D" id="2.40.50.140">
    <property type="entry name" value="Nucleic acid-binding proteins"/>
    <property type="match status" value="1"/>
</dbReference>
<dbReference type="SUPFAM" id="SSF55681">
    <property type="entry name" value="Class II aaRS and biotin synthetases"/>
    <property type="match status" value="1"/>
</dbReference>
<evidence type="ECO:0000313" key="9">
    <source>
        <dbReference type="EMBL" id="KPJ70224.1"/>
    </source>
</evidence>
<dbReference type="InterPro" id="IPR006195">
    <property type="entry name" value="aa-tRNA-synth_II"/>
</dbReference>
<feature type="binding site" evidence="7">
    <location>
        <position position="453"/>
    </location>
    <ligand>
        <name>L-aspartate</name>
        <dbReference type="ChEBI" id="CHEBI:29991"/>
    </ligand>
</feature>
<comment type="subcellular location">
    <subcellularLocation>
        <location evidence="7">Cytoplasm</location>
    </subcellularLocation>
</comment>
<evidence type="ECO:0000256" key="7">
    <source>
        <dbReference type="HAMAP-Rule" id="MF_00044"/>
    </source>
</evidence>
<dbReference type="PANTHER" id="PTHR22594:SF5">
    <property type="entry name" value="ASPARTATE--TRNA LIGASE, MITOCHONDRIAL"/>
    <property type="match status" value="1"/>
</dbReference>
<dbReference type="SUPFAM" id="SSF50249">
    <property type="entry name" value="Nucleic acid-binding proteins"/>
    <property type="match status" value="1"/>
</dbReference>
<proteinExistence type="inferred from homology"/>
<keyword evidence="4 7" id="KW-0067">ATP-binding</keyword>
<dbReference type="GO" id="GO:0005737">
    <property type="term" value="C:cytoplasm"/>
    <property type="evidence" value="ECO:0007669"/>
    <property type="project" value="UniProtKB-SubCell"/>
</dbReference>
<dbReference type="SUPFAM" id="SSF55261">
    <property type="entry name" value="GAD domain-like"/>
    <property type="match status" value="1"/>
</dbReference>
<dbReference type="GO" id="GO:0006422">
    <property type="term" value="P:aspartyl-tRNA aminoacylation"/>
    <property type="evidence" value="ECO:0007669"/>
    <property type="project" value="UniProtKB-UniRule"/>
</dbReference>
<dbReference type="PANTHER" id="PTHR22594">
    <property type="entry name" value="ASPARTYL/LYSYL-TRNA SYNTHETASE"/>
    <property type="match status" value="1"/>
</dbReference>
<dbReference type="InterPro" id="IPR004364">
    <property type="entry name" value="Aa-tRNA-synt_II"/>
</dbReference>
<dbReference type="Gene3D" id="3.30.930.10">
    <property type="entry name" value="Bira Bifunctional Protein, Domain 2"/>
    <property type="match status" value="1"/>
</dbReference>
<dbReference type="GO" id="GO:0005524">
    <property type="term" value="F:ATP binding"/>
    <property type="evidence" value="ECO:0007669"/>
    <property type="project" value="UniProtKB-UniRule"/>
</dbReference>
<feature type="binding site" evidence="7">
    <location>
        <position position="487"/>
    </location>
    <ligand>
        <name>ATP</name>
        <dbReference type="ChEBI" id="CHEBI:30616"/>
    </ligand>
</feature>
<dbReference type="InterPro" id="IPR047090">
    <property type="entry name" value="AspRS_core"/>
</dbReference>
<feature type="binding site" evidence="7">
    <location>
        <begin position="539"/>
        <end position="542"/>
    </location>
    <ligand>
        <name>ATP</name>
        <dbReference type="ChEBI" id="CHEBI:30616"/>
    </ligand>
</feature>
<feature type="binding site" evidence="7">
    <location>
        <position position="240"/>
    </location>
    <ligand>
        <name>ATP</name>
        <dbReference type="ChEBI" id="CHEBI:30616"/>
    </ligand>
</feature>
<keyword evidence="6 7" id="KW-0030">Aminoacyl-tRNA synthetase</keyword>
<evidence type="ECO:0000256" key="6">
    <source>
        <dbReference type="ARBA" id="ARBA00023146"/>
    </source>
</evidence>
<dbReference type="InterPro" id="IPR047089">
    <property type="entry name" value="Asp-tRNA-ligase_1_N"/>
</dbReference>
<dbReference type="CDD" id="cd00777">
    <property type="entry name" value="AspRS_core"/>
    <property type="match status" value="1"/>
</dbReference>
<dbReference type="GO" id="GO:0003676">
    <property type="term" value="F:nucleic acid binding"/>
    <property type="evidence" value="ECO:0007669"/>
    <property type="project" value="InterPro"/>
</dbReference>
<dbReference type="PROSITE" id="PS50862">
    <property type="entry name" value="AA_TRNA_LIGASE_II"/>
    <property type="match status" value="1"/>
</dbReference>
<feature type="binding site" evidence="7">
    <location>
        <position position="231"/>
    </location>
    <ligand>
        <name>L-aspartate</name>
        <dbReference type="ChEBI" id="CHEBI:29991"/>
    </ligand>
</feature>
<keyword evidence="3 7" id="KW-0547">Nucleotide-binding</keyword>
<dbReference type="AlphaFoldDB" id="A0A0S7Y676"/>
<comment type="caution">
    <text evidence="9">The sequence shown here is derived from an EMBL/GenBank/DDBJ whole genome shotgun (WGS) entry which is preliminary data.</text>
</comment>
<evidence type="ECO:0000256" key="5">
    <source>
        <dbReference type="ARBA" id="ARBA00022917"/>
    </source>
</evidence>
<comment type="function">
    <text evidence="7">Catalyzes the attachment of L-aspartate to tRNA(Asp) in a two-step reaction: L-aspartate is first activated by ATP to form Asp-AMP and then transferred to the acceptor end of tRNA(Asp).</text>
</comment>
<accession>A0A0S7Y676</accession>
<evidence type="ECO:0000256" key="1">
    <source>
        <dbReference type="ARBA" id="ARBA00006303"/>
    </source>
</evidence>
<organism evidence="9 10">
    <name type="scientific">candidate division WOR-1 bacterium DG_54_3</name>
    <dbReference type="NCBI Taxonomy" id="1703775"/>
    <lineage>
        <taxon>Bacteria</taxon>
        <taxon>Bacillati</taxon>
        <taxon>Saganbacteria</taxon>
    </lineage>
</organism>
<dbReference type="HAMAP" id="MF_00044">
    <property type="entry name" value="Asp_tRNA_synth_type1"/>
    <property type="match status" value="1"/>
</dbReference>
<dbReference type="Pfam" id="PF00152">
    <property type="entry name" value="tRNA-synt_2"/>
    <property type="match status" value="1"/>
</dbReference>
<keyword evidence="5 7" id="KW-0648">Protein biosynthesis</keyword>
<dbReference type="InterPro" id="IPR004524">
    <property type="entry name" value="Asp-tRNA-ligase_1"/>
</dbReference>
<dbReference type="EC" id="6.1.1.12" evidence="7"/>
<dbReference type="Gene3D" id="3.30.1360.30">
    <property type="entry name" value="GAD-like domain"/>
    <property type="match status" value="1"/>
</dbReference>
<evidence type="ECO:0000256" key="4">
    <source>
        <dbReference type="ARBA" id="ARBA00022840"/>
    </source>
</evidence>
<dbReference type="Proteomes" id="UP000051861">
    <property type="component" value="Unassembled WGS sequence"/>
</dbReference>
<dbReference type="InterPro" id="IPR012340">
    <property type="entry name" value="NA-bd_OB-fold"/>
</dbReference>
<keyword evidence="7" id="KW-0963">Cytoplasm</keyword>
<dbReference type="GO" id="GO:0004815">
    <property type="term" value="F:aspartate-tRNA ligase activity"/>
    <property type="evidence" value="ECO:0007669"/>
    <property type="project" value="UniProtKB-UniRule"/>
</dbReference>
<protein>
    <recommendedName>
        <fullName evidence="7">Aspartate--tRNA ligase</fullName>
        <ecNumber evidence="7">6.1.1.12</ecNumber>
    </recommendedName>
    <alternativeName>
        <fullName evidence="7">Aspartyl-tRNA synthetase</fullName>
        <shortName evidence="7">AspRS</shortName>
    </alternativeName>
</protein>
<reference evidence="9 10" key="1">
    <citation type="journal article" date="2015" name="Microbiome">
        <title>Genomic resolution of linkages in carbon, nitrogen, and sulfur cycling among widespread estuary sediment bacteria.</title>
        <authorList>
            <person name="Baker B.J."/>
            <person name="Lazar C.S."/>
            <person name="Teske A.P."/>
            <person name="Dick G.J."/>
        </authorList>
    </citation>
    <scope>NUCLEOTIDE SEQUENCE [LARGE SCALE GENOMIC DNA]</scope>
    <source>
        <strain evidence="9">DG_54_3</strain>
    </source>
</reference>
<feature type="binding site" evidence="7">
    <location>
        <position position="185"/>
    </location>
    <ligand>
        <name>L-aspartate</name>
        <dbReference type="ChEBI" id="CHEBI:29991"/>
    </ligand>
</feature>
<dbReference type="CDD" id="cd04317">
    <property type="entry name" value="EcAspRS_like_N"/>
    <property type="match status" value="1"/>
</dbReference>
<dbReference type="Pfam" id="PF02938">
    <property type="entry name" value="GAD"/>
    <property type="match status" value="1"/>
</dbReference>
<dbReference type="InterPro" id="IPR029351">
    <property type="entry name" value="GAD_dom"/>
</dbReference>
<comment type="caution">
    <text evidence="7">Lacks conserved residue(s) required for the propagation of feature annotation.</text>
</comment>
<evidence type="ECO:0000256" key="2">
    <source>
        <dbReference type="ARBA" id="ARBA00022598"/>
    </source>
</evidence>
<gene>
    <name evidence="7" type="primary">aspS</name>
    <name evidence="9" type="ORF">AMJ44_00485</name>
</gene>
<dbReference type="Pfam" id="PF01336">
    <property type="entry name" value="tRNA_anti-codon"/>
    <property type="match status" value="1"/>
</dbReference>
<dbReference type="InterPro" id="IPR045864">
    <property type="entry name" value="aa-tRNA-synth_II/BPL/LPL"/>
</dbReference>
<dbReference type="NCBIfam" id="TIGR00459">
    <property type="entry name" value="aspS_bact"/>
    <property type="match status" value="1"/>
</dbReference>
<evidence type="ECO:0000259" key="8">
    <source>
        <dbReference type="PROSITE" id="PS50862"/>
    </source>
</evidence>
<dbReference type="InterPro" id="IPR004115">
    <property type="entry name" value="GAD-like_sf"/>
</dbReference>
<comment type="catalytic activity">
    <reaction evidence="7">
        <text>tRNA(Asp) + L-aspartate + ATP = L-aspartyl-tRNA(Asp) + AMP + diphosphate</text>
        <dbReference type="Rhea" id="RHEA:19649"/>
        <dbReference type="Rhea" id="RHEA-COMP:9660"/>
        <dbReference type="Rhea" id="RHEA-COMP:9678"/>
        <dbReference type="ChEBI" id="CHEBI:29991"/>
        <dbReference type="ChEBI" id="CHEBI:30616"/>
        <dbReference type="ChEBI" id="CHEBI:33019"/>
        <dbReference type="ChEBI" id="CHEBI:78442"/>
        <dbReference type="ChEBI" id="CHEBI:78516"/>
        <dbReference type="ChEBI" id="CHEBI:456215"/>
        <dbReference type="EC" id="6.1.1.12"/>
    </reaction>
</comment>
<feature type="region of interest" description="Aspartate" evidence="7">
    <location>
        <begin position="209"/>
        <end position="212"/>
    </location>
</feature>
<feature type="binding site" evidence="7">
    <location>
        <position position="494"/>
    </location>
    <ligand>
        <name>L-aspartate</name>
        <dbReference type="ChEBI" id="CHEBI:29991"/>
    </ligand>
</feature>
<dbReference type="PATRIC" id="fig|1703775.3.peg.84"/>
<comment type="similarity">
    <text evidence="1 7">Belongs to the class-II aminoacyl-tRNA synthetase family. Type 1 subfamily.</text>
</comment>
<dbReference type="EMBL" id="LIZX01000004">
    <property type="protein sequence ID" value="KPJ70224.1"/>
    <property type="molecule type" value="Genomic_DNA"/>
</dbReference>
<evidence type="ECO:0000313" key="10">
    <source>
        <dbReference type="Proteomes" id="UP000051861"/>
    </source>
</evidence>
<keyword evidence="2 7" id="KW-0436">Ligase</keyword>
<feature type="domain" description="Aminoacyl-transfer RNA synthetases class-II family profile" evidence="8">
    <location>
        <begin position="162"/>
        <end position="558"/>
    </location>
</feature>
<dbReference type="InterPro" id="IPR004365">
    <property type="entry name" value="NA-bd_OB_tRNA"/>
</dbReference>
<comment type="subunit">
    <text evidence="7">Homodimer.</text>
</comment>
<sequence length="591" mass="67209">MKKDEVKASGDWQRTSYCGELRLEHVDQQVTLFGWIQKLRDIGNLVFIDLRDREGLVQVVFTSGDRELLEEAKRIKLESVVGIKGVVKKRGEKDVNPQLPTGEVEVEGEELRITSPSKVPPFVIVDPPQASEELRFKYRYLDLRRSSMQRNMKLRHQAALGVRNFLSSKGFLEIETPFLTKSTPEGARDYLVPSRMYKGRFYALPQSPQLFKQLMMIAGFDRYFQIVRCFRDEDLRADRQPEFTQIDVEMSFADREELFQIMEEMMVSVFELIEAKVNVPFPRLTYEESMEKYGTDKPDLRLKMEIKDLTDIASSLDSEIIRKAVSSGGVLKGLLLEFGEELSRSQLAELDQKAKSLGGKGIIWIKKLGELKSPLKIPEDNLSSIWEKLGGREKGLALLAADKKEVALRVLGEIGRQLLQQKLADRDSYQFAWVTDFPLFEWSQEEDRLLSVHHPFTSPHEDDLSFLEKEPLKVRAKAYDLILNGVEIGGGSQRINEVDLQNRIFKILGLSQEEVEEKFGFFLEALLYGAPPHGGIAFGFDRIVMILAGEESIRDVIPFPKTTSALCLLTGAPAGVGAKQLEELGLKRTKE</sequence>
<name>A0A0S7Y676_UNCSA</name>